<evidence type="ECO:0000313" key="2">
    <source>
        <dbReference type="Proteomes" id="UP000837857"/>
    </source>
</evidence>
<dbReference type="InterPro" id="IPR032675">
    <property type="entry name" value="LRR_dom_sf"/>
</dbReference>
<gene>
    <name evidence="1" type="ORF">IPOD504_LOCUS21</name>
</gene>
<dbReference type="EMBL" id="OW152813">
    <property type="protein sequence ID" value="CAH2034195.1"/>
    <property type="molecule type" value="Genomic_DNA"/>
</dbReference>
<reference evidence="1" key="1">
    <citation type="submission" date="2022-03" db="EMBL/GenBank/DDBJ databases">
        <authorList>
            <person name="Martin H S."/>
        </authorList>
    </citation>
    <scope>NUCLEOTIDE SEQUENCE</scope>
</reference>
<keyword evidence="2" id="KW-1185">Reference proteome</keyword>
<proteinExistence type="predicted"/>
<organism evidence="1 2">
    <name type="scientific">Iphiclides podalirius</name>
    <name type="common">scarce swallowtail</name>
    <dbReference type="NCBI Taxonomy" id="110791"/>
    <lineage>
        <taxon>Eukaryota</taxon>
        <taxon>Metazoa</taxon>
        <taxon>Ecdysozoa</taxon>
        <taxon>Arthropoda</taxon>
        <taxon>Hexapoda</taxon>
        <taxon>Insecta</taxon>
        <taxon>Pterygota</taxon>
        <taxon>Neoptera</taxon>
        <taxon>Endopterygota</taxon>
        <taxon>Lepidoptera</taxon>
        <taxon>Glossata</taxon>
        <taxon>Ditrysia</taxon>
        <taxon>Papilionoidea</taxon>
        <taxon>Papilionidae</taxon>
        <taxon>Papilioninae</taxon>
        <taxon>Iphiclides</taxon>
    </lineage>
</organism>
<dbReference type="Gene3D" id="3.80.10.10">
    <property type="entry name" value="Ribonuclease Inhibitor"/>
    <property type="match status" value="1"/>
</dbReference>
<feature type="non-terminal residue" evidence="1">
    <location>
        <position position="1"/>
    </location>
</feature>
<protein>
    <submittedName>
        <fullName evidence="1">Uncharacterized protein</fullName>
    </submittedName>
</protein>
<name>A0ABN8HIZ9_9NEOP</name>
<accession>A0ABN8HIZ9</accession>
<sequence>MSTDEEKSRLVKLLQDLEVPEHRVPERCQGLLRDLMQNVEPTQDVANEVETDIARENPYVPDKELLEENERKLRELLLEEKRTKREPIEEATNIADPKRPWRTNSCREKLLRVDCDLKRHLGRAADMIEPLNEGDMQQLVKSCREDVQKTPPVGADRLRETVDEARRSLPNFQYRRVDNTTATSILPEAHEADGNKESCGSGEYIPRPDTTRCFLRSLGELRNLRLLALEYGHVADGTGSALMFLLPVLKRPNFRLQLLCGEAHIPGRADPSLGCGGQGVPDYAWRRVAIACPDLFLAMVFYRLRDYDHVRRFLTASIPLREAHLHQGIQLDCESFDIGSFVRHIEGHYASTLVSLSIHQRRGTTFPLRRTLERLPSLVRFHYVGVVEERDLREVLILIACGVCYSKSIHLFAIL</sequence>
<evidence type="ECO:0000313" key="1">
    <source>
        <dbReference type="EMBL" id="CAH2034195.1"/>
    </source>
</evidence>
<dbReference type="Proteomes" id="UP000837857">
    <property type="component" value="Chromosome 1"/>
</dbReference>